<dbReference type="HAMAP" id="MF_00028">
    <property type="entry name" value="CobQ"/>
    <property type="match status" value="1"/>
</dbReference>
<evidence type="ECO:0000313" key="8">
    <source>
        <dbReference type="Proteomes" id="UP000199411"/>
    </source>
</evidence>
<evidence type="ECO:0000259" key="5">
    <source>
        <dbReference type="Pfam" id="PF01656"/>
    </source>
</evidence>
<feature type="active site" evidence="4">
    <location>
        <position position="398"/>
    </location>
</feature>
<gene>
    <name evidence="4" type="primary">cobQ</name>
    <name evidence="7" type="ORF">SAMN05660835_01502</name>
</gene>
<keyword evidence="2 4" id="KW-0169">Cobalamin biosynthesis</keyword>
<name>A0A1G6Q3K1_9BACT</name>
<feature type="domain" description="CobB/CobQ-like glutamine amidotransferase" evidence="6">
    <location>
        <begin position="250"/>
        <end position="384"/>
    </location>
</feature>
<protein>
    <recommendedName>
        <fullName evidence="4">Cobyric acid synthase</fullName>
    </recommendedName>
</protein>
<sequence length="451" mass="51561">MNDILVLGSSSSAGKSTITMFLLNILKQNNIKALPFKAQNFSNNSTVADDNTEIAFAQYFQAKSIDLKTSYFMNPLLVKSANNQKLHIILNGKFFDEINTSEFYANIDTFKSSIEKSYKNLKKQGLIVAEGAGSPTELNFLEKDLANVFIAKTFKPKIVFVADIERGGVFASIYGTKELLKKIGLEISGVIINKFRGDIRLFNQGIKIIENEFGLPILGILPYKTLNIGYEDSFNIDNYSQSKKPLIRAGVYRFRHISNYFDIEPLVLDKNVEVTFFSDLNLAEMFDVVILPGTRQTVFDLMLLKKQDYKVLKKCKIIALCGGYQMLFSDIFDNVESNVKHARGLGLIDGPVYFLREKTLKRSVYKIIDFDVEGFEMHFGHTEKLFYEDENIFGTLVHEALFSDKLRTYLLKKVNPNYPGFCYKKAYKKHLAQFIQTSKMNFYVDKFIKLL</sequence>
<comment type="pathway">
    <text evidence="1 4">Cofactor biosynthesis; adenosylcobalamin biosynthesis.</text>
</comment>
<dbReference type="PANTHER" id="PTHR21343">
    <property type="entry name" value="DETHIOBIOTIN SYNTHETASE"/>
    <property type="match status" value="1"/>
</dbReference>
<comment type="function">
    <text evidence="4">Catalyzes amidations at positions B, D, E, and G on adenosylcobyrinic A,C-diamide. NH(2) groups are provided by glutamine, and one molecule of ATP is hydrogenolyzed for each amidation.</text>
</comment>
<dbReference type="AlphaFoldDB" id="A0A1G6Q3K1"/>
<dbReference type="GO" id="GO:0009236">
    <property type="term" value="P:cobalamin biosynthetic process"/>
    <property type="evidence" value="ECO:0007669"/>
    <property type="project" value="UniProtKB-UniRule"/>
</dbReference>
<evidence type="ECO:0000256" key="4">
    <source>
        <dbReference type="HAMAP-Rule" id="MF_00028"/>
    </source>
</evidence>
<feature type="domain" description="CobQ/CobB/MinD/ParA nucleotide binding" evidence="5">
    <location>
        <begin position="4"/>
        <end position="225"/>
    </location>
</feature>
<evidence type="ECO:0000256" key="3">
    <source>
        <dbReference type="ARBA" id="ARBA00022962"/>
    </source>
</evidence>
<dbReference type="NCBIfam" id="NF001989">
    <property type="entry name" value="PRK00784.1"/>
    <property type="match status" value="1"/>
</dbReference>
<dbReference type="Pfam" id="PF07685">
    <property type="entry name" value="GATase_3"/>
    <property type="match status" value="1"/>
</dbReference>
<feature type="active site" description="Nucleophile" evidence="4">
    <location>
        <position position="321"/>
    </location>
</feature>
<evidence type="ECO:0000256" key="2">
    <source>
        <dbReference type="ARBA" id="ARBA00022573"/>
    </source>
</evidence>
<dbReference type="Pfam" id="PF01656">
    <property type="entry name" value="CbiA"/>
    <property type="match status" value="1"/>
</dbReference>
<dbReference type="Proteomes" id="UP000199411">
    <property type="component" value="Unassembled WGS sequence"/>
</dbReference>
<dbReference type="GO" id="GO:0003824">
    <property type="term" value="F:catalytic activity"/>
    <property type="evidence" value="ECO:0007669"/>
    <property type="project" value="InterPro"/>
</dbReference>
<dbReference type="GO" id="GO:0015420">
    <property type="term" value="F:ABC-type vitamin B12 transporter activity"/>
    <property type="evidence" value="ECO:0007669"/>
    <property type="project" value="UniProtKB-UniRule"/>
</dbReference>
<dbReference type="InterPro" id="IPR004459">
    <property type="entry name" value="CobQ_synth"/>
</dbReference>
<evidence type="ECO:0000256" key="1">
    <source>
        <dbReference type="ARBA" id="ARBA00004953"/>
    </source>
</evidence>
<dbReference type="InterPro" id="IPR029062">
    <property type="entry name" value="Class_I_gatase-like"/>
</dbReference>
<dbReference type="SUPFAM" id="SSF52317">
    <property type="entry name" value="Class I glutamine amidotransferase-like"/>
    <property type="match status" value="1"/>
</dbReference>
<proteinExistence type="inferred from homology"/>
<dbReference type="InterPro" id="IPR002586">
    <property type="entry name" value="CobQ/CobB/MinD/ParA_Nub-bd_dom"/>
</dbReference>
<evidence type="ECO:0000259" key="6">
    <source>
        <dbReference type="Pfam" id="PF07685"/>
    </source>
</evidence>
<dbReference type="UniPathway" id="UPA00148"/>
<dbReference type="RefSeq" id="WP_092129339.1">
    <property type="nucleotide sequence ID" value="NZ_FMYU01000010.1"/>
</dbReference>
<dbReference type="Gene3D" id="3.40.50.300">
    <property type="entry name" value="P-loop containing nucleotide triphosphate hydrolases"/>
    <property type="match status" value="1"/>
</dbReference>
<dbReference type="Gene3D" id="3.40.50.880">
    <property type="match status" value="1"/>
</dbReference>
<keyword evidence="8" id="KW-1185">Reference proteome</keyword>
<dbReference type="OrthoDB" id="9808302at2"/>
<dbReference type="InterPro" id="IPR027417">
    <property type="entry name" value="P-loop_NTPase"/>
</dbReference>
<dbReference type="InterPro" id="IPR011698">
    <property type="entry name" value="GATase_3"/>
</dbReference>
<dbReference type="EMBL" id="FMYU01000010">
    <property type="protein sequence ID" value="SDC86336.1"/>
    <property type="molecule type" value="Genomic_DNA"/>
</dbReference>
<dbReference type="PANTHER" id="PTHR21343:SF1">
    <property type="entry name" value="COBYRIC ACID SYNTHASE"/>
    <property type="match status" value="1"/>
</dbReference>
<dbReference type="NCBIfam" id="TIGR00313">
    <property type="entry name" value="cobQ"/>
    <property type="match status" value="1"/>
</dbReference>
<reference evidence="8" key="1">
    <citation type="submission" date="2016-10" db="EMBL/GenBank/DDBJ databases">
        <authorList>
            <person name="Varghese N."/>
            <person name="Submissions S."/>
        </authorList>
    </citation>
    <scope>NUCLEOTIDE SEQUENCE [LARGE SCALE GENOMIC DNA]</scope>
    <source>
        <strain evidence="8">DSM 8415</strain>
    </source>
</reference>
<comment type="similarity">
    <text evidence="4">Belongs to the CobB/CobQ family. CobQ subfamily.</text>
</comment>
<accession>A0A1G6Q3K1</accession>
<dbReference type="SUPFAM" id="SSF52540">
    <property type="entry name" value="P-loop containing nucleoside triphosphate hydrolases"/>
    <property type="match status" value="1"/>
</dbReference>
<evidence type="ECO:0000313" key="7">
    <source>
        <dbReference type="EMBL" id="SDC86336.1"/>
    </source>
</evidence>
<dbReference type="PROSITE" id="PS51274">
    <property type="entry name" value="GATASE_COBBQ"/>
    <property type="match status" value="1"/>
</dbReference>
<keyword evidence="3 4" id="KW-0315">Glutamine amidotransferase</keyword>
<organism evidence="7 8">
    <name type="scientific">Desulfurella multipotens</name>
    <dbReference type="NCBI Taxonomy" id="79269"/>
    <lineage>
        <taxon>Bacteria</taxon>
        <taxon>Pseudomonadati</taxon>
        <taxon>Campylobacterota</taxon>
        <taxon>Desulfurellia</taxon>
        <taxon>Desulfurellales</taxon>
        <taxon>Desulfurellaceae</taxon>
        <taxon>Desulfurella</taxon>
    </lineage>
</organism>